<comment type="caution">
    <text evidence="1">The sequence shown here is derived from an EMBL/GenBank/DDBJ whole genome shotgun (WGS) entry which is preliminary data.</text>
</comment>
<accession>A0A553JQN7</accession>
<sequence length="394" mass="43532">MSVKPTIEFFPVDNGDMVLITTANSKRILIDCNYRQSADIDVKEILRERLVRDNLDRLYLDVFVSTHPDLDHVRGFSEIFHTGSPDDWNLASDKVIINEIWSSPRVFRRASRKPINGGTGMNELCQDAKDLNKEAKRRAKLFKDSGYLFTQKDGDGIVILTEDEDGKTEGFEQIVAKLYSKFVSLNSGLNDNSIDALLLGPADKQDVPTDEDELCKNDSSVILNICIKDEYGFSHQFLTGGDAGVKCWELLNDRMVSECSTPLLSYDVLQTPHHCSWRSISDDSESNSENPKVNESAKGALSYANSNAMIVTSSRPFGEKTPPSKLAKSEYEDIVSAADGEFLMVSDQTDSENKGTSLVITFSCGSKSSGTGKVSFANSENPNAVNKSGRNIYA</sequence>
<evidence type="ECO:0000313" key="2">
    <source>
        <dbReference type="Proteomes" id="UP000318126"/>
    </source>
</evidence>
<gene>
    <name evidence="1" type="ORF">FN961_08680</name>
</gene>
<dbReference type="SUPFAM" id="SSF56281">
    <property type="entry name" value="Metallo-hydrolase/oxidoreductase"/>
    <property type="match status" value="1"/>
</dbReference>
<evidence type="ECO:0000313" key="1">
    <source>
        <dbReference type="EMBL" id="TRY14758.1"/>
    </source>
</evidence>
<dbReference type="EMBL" id="VKGK01000008">
    <property type="protein sequence ID" value="TRY14758.1"/>
    <property type="molecule type" value="Genomic_DNA"/>
</dbReference>
<dbReference type="InterPro" id="IPR036866">
    <property type="entry name" value="RibonucZ/Hydroxyglut_hydro"/>
</dbReference>
<organism evidence="1 2">
    <name type="scientific">Shewanella hanedai</name>
    <name type="common">Alteromonas hanedai</name>
    <dbReference type="NCBI Taxonomy" id="25"/>
    <lineage>
        <taxon>Bacteria</taxon>
        <taxon>Pseudomonadati</taxon>
        <taxon>Pseudomonadota</taxon>
        <taxon>Gammaproteobacteria</taxon>
        <taxon>Alteromonadales</taxon>
        <taxon>Shewanellaceae</taxon>
        <taxon>Shewanella</taxon>
    </lineage>
</organism>
<dbReference type="PANTHER" id="PTHR30619">
    <property type="entry name" value="DNA INTERNALIZATION/COMPETENCE PROTEIN COMEC/REC2"/>
    <property type="match status" value="1"/>
</dbReference>
<dbReference type="OrthoDB" id="9768813at2"/>
<name>A0A553JQN7_SHEHA</name>
<protein>
    <submittedName>
        <fullName evidence="1">Cobalamin biosynthesis protein CobQ</fullName>
    </submittedName>
</protein>
<keyword evidence="2" id="KW-1185">Reference proteome</keyword>
<dbReference type="AlphaFoldDB" id="A0A553JQN7"/>
<dbReference type="Gene3D" id="3.60.15.10">
    <property type="entry name" value="Ribonuclease Z/Hydroxyacylglutathione hydrolase-like"/>
    <property type="match status" value="1"/>
</dbReference>
<dbReference type="RefSeq" id="WP_143564157.1">
    <property type="nucleotide sequence ID" value="NZ_BMPL01000006.1"/>
</dbReference>
<dbReference type="Proteomes" id="UP000318126">
    <property type="component" value="Unassembled WGS sequence"/>
</dbReference>
<dbReference type="InterPro" id="IPR052159">
    <property type="entry name" value="Competence_DNA_uptake"/>
</dbReference>
<proteinExistence type="predicted"/>
<reference evidence="2" key="1">
    <citation type="submission" date="2019-07" db="EMBL/GenBank/DDBJ databases">
        <title>Shewanella sp. YLB-08 draft genomic sequence.</title>
        <authorList>
            <person name="Yu L."/>
        </authorList>
    </citation>
    <scope>NUCLEOTIDE SEQUENCE [LARGE SCALE GENOMIC DNA]</scope>
    <source>
        <strain evidence="2">JCM 20706</strain>
    </source>
</reference>
<dbReference type="PANTHER" id="PTHR30619:SF1">
    <property type="entry name" value="RECOMBINATION PROTEIN 2"/>
    <property type="match status" value="1"/>
</dbReference>